<dbReference type="EMBL" id="CABFNQ020000730">
    <property type="protein sequence ID" value="CAH0028225.1"/>
    <property type="molecule type" value="Genomic_DNA"/>
</dbReference>
<accession>A0A9N9YNZ3</accession>
<keyword evidence="1" id="KW-0732">Signal</keyword>
<reference evidence="2" key="1">
    <citation type="submission" date="2021-10" db="EMBL/GenBank/DDBJ databases">
        <authorList>
            <person name="Piombo E."/>
        </authorList>
    </citation>
    <scope>NUCLEOTIDE SEQUENCE</scope>
</reference>
<dbReference type="Proteomes" id="UP000696573">
    <property type="component" value="Unassembled WGS sequence"/>
</dbReference>
<evidence type="ECO:0000313" key="2">
    <source>
        <dbReference type="EMBL" id="CAH0028225.1"/>
    </source>
</evidence>
<comment type="caution">
    <text evidence="2">The sequence shown here is derived from an EMBL/GenBank/DDBJ whole genome shotgun (WGS) entry which is preliminary data.</text>
</comment>
<evidence type="ECO:0000256" key="1">
    <source>
        <dbReference type="SAM" id="SignalP"/>
    </source>
</evidence>
<sequence>MPKSTTRRSVLRRLALLLLLQAASPATVTAQTLPYTPTQVLAPACFNESACDGAGLAYVLDGDKFLAINYTEQVPDGE</sequence>
<dbReference type="PROSITE" id="PS51318">
    <property type="entry name" value="TAT"/>
    <property type="match status" value="1"/>
</dbReference>
<feature type="non-terminal residue" evidence="2">
    <location>
        <position position="78"/>
    </location>
</feature>
<dbReference type="InterPro" id="IPR006311">
    <property type="entry name" value="TAT_signal"/>
</dbReference>
<protein>
    <submittedName>
        <fullName evidence="2">Uncharacterized protein</fullName>
    </submittedName>
</protein>
<feature type="chain" id="PRO_5040313530" evidence="1">
    <location>
        <begin position="31"/>
        <end position="78"/>
    </location>
</feature>
<proteinExistence type="predicted"/>
<keyword evidence="3" id="KW-1185">Reference proteome</keyword>
<name>A0A9N9YNZ3_9HYPO</name>
<dbReference type="AlphaFoldDB" id="A0A9N9YNZ3"/>
<organism evidence="2 3">
    <name type="scientific">Clonostachys rhizophaga</name>
    <dbReference type="NCBI Taxonomy" id="160324"/>
    <lineage>
        <taxon>Eukaryota</taxon>
        <taxon>Fungi</taxon>
        <taxon>Dikarya</taxon>
        <taxon>Ascomycota</taxon>
        <taxon>Pezizomycotina</taxon>
        <taxon>Sordariomycetes</taxon>
        <taxon>Hypocreomycetidae</taxon>
        <taxon>Hypocreales</taxon>
        <taxon>Bionectriaceae</taxon>
        <taxon>Clonostachys</taxon>
    </lineage>
</organism>
<evidence type="ECO:0000313" key="3">
    <source>
        <dbReference type="Proteomes" id="UP000696573"/>
    </source>
</evidence>
<feature type="signal peptide" evidence="1">
    <location>
        <begin position="1"/>
        <end position="30"/>
    </location>
</feature>
<gene>
    <name evidence="2" type="ORF">CRHIZ90672A_00002200</name>
</gene>